<dbReference type="AlphaFoldDB" id="A0AAD6XVF1"/>
<proteinExistence type="predicted"/>
<name>A0AAD6XVF1_9AGAR</name>
<evidence type="ECO:0008006" key="3">
    <source>
        <dbReference type="Google" id="ProtNLM"/>
    </source>
</evidence>
<evidence type="ECO:0000313" key="2">
    <source>
        <dbReference type="Proteomes" id="UP001222325"/>
    </source>
</evidence>
<gene>
    <name evidence="1" type="ORF">B0H15DRAFT_771928</name>
</gene>
<comment type="caution">
    <text evidence="1">The sequence shown here is derived from an EMBL/GenBank/DDBJ whole genome shotgun (WGS) entry which is preliminary data.</text>
</comment>
<feature type="non-terminal residue" evidence="1">
    <location>
        <position position="98"/>
    </location>
</feature>
<evidence type="ECO:0000313" key="1">
    <source>
        <dbReference type="EMBL" id="KAJ7098690.1"/>
    </source>
</evidence>
<dbReference type="Gene3D" id="1.20.1280.50">
    <property type="match status" value="1"/>
</dbReference>
<keyword evidence="2" id="KW-1185">Reference proteome</keyword>
<reference evidence="1" key="1">
    <citation type="submission" date="2023-03" db="EMBL/GenBank/DDBJ databases">
        <title>Massive genome expansion in bonnet fungi (Mycena s.s.) driven by repeated elements and novel gene families across ecological guilds.</title>
        <authorList>
            <consortium name="Lawrence Berkeley National Laboratory"/>
            <person name="Harder C.B."/>
            <person name="Miyauchi S."/>
            <person name="Viragh M."/>
            <person name="Kuo A."/>
            <person name="Thoen E."/>
            <person name="Andreopoulos B."/>
            <person name="Lu D."/>
            <person name="Skrede I."/>
            <person name="Drula E."/>
            <person name="Henrissat B."/>
            <person name="Morin E."/>
            <person name="Kohler A."/>
            <person name="Barry K."/>
            <person name="LaButti K."/>
            <person name="Morin E."/>
            <person name="Salamov A."/>
            <person name="Lipzen A."/>
            <person name="Mereny Z."/>
            <person name="Hegedus B."/>
            <person name="Baldrian P."/>
            <person name="Stursova M."/>
            <person name="Weitz H."/>
            <person name="Taylor A."/>
            <person name="Grigoriev I.V."/>
            <person name="Nagy L.G."/>
            <person name="Martin F."/>
            <person name="Kauserud H."/>
        </authorList>
    </citation>
    <scope>NUCLEOTIDE SEQUENCE</scope>
    <source>
        <strain evidence="1">CBHHK173m</strain>
    </source>
</reference>
<dbReference type="EMBL" id="JARJCN010000008">
    <property type="protein sequence ID" value="KAJ7098690.1"/>
    <property type="molecule type" value="Genomic_DNA"/>
</dbReference>
<protein>
    <recommendedName>
        <fullName evidence="3">F-box domain-containing protein</fullName>
    </recommendedName>
</protein>
<sequence length="98" mass="11262">MHTHNDDLRSIVAHTTAEIHRYQSLLRPLEEKRHNAQLELDSLVYPVLTLPPEITSGIFIHCLDRGPNNSMECREAPMLLLHVCRAWRDVAVSTPALW</sequence>
<dbReference type="Proteomes" id="UP001222325">
    <property type="component" value="Unassembled WGS sequence"/>
</dbReference>
<organism evidence="1 2">
    <name type="scientific">Mycena belliarum</name>
    <dbReference type="NCBI Taxonomy" id="1033014"/>
    <lineage>
        <taxon>Eukaryota</taxon>
        <taxon>Fungi</taxon>
        <taxon>Dikarya</taxon>
        <taxon>Basidiomycota</taxon>
        <taxon>Agaricomycotina</taxon>
        <taxon>Agaricomycetes</taxon>
        <taxon>Agaricomycetidae</taxon>
        <taxon>Agaricales</taxon>
        <taxon>Marasmiineae</taxon>
        <taxon>Mycenaceae</taxon>
        <taxon>Mycena</taxon>
    </lineage>
</organism>
<accession>A0AAD6XVF1</accession>